<feature type="domain" description="Mucin binding" evidence="5">
    <location>
        <begin position="1762"/>
        <end position="1837"/>
    </location>
</feature>
<feature type="region of interest" description="Disordered" evidence="2">
    <location>
        <begin position="2391"/>
        <end position="2426"/>
    </location>
</feature>
<dbReference type="Proteomes" id="UP000216122">
    <property type="component" value="Unassembled WGS sequence"/>
</dbReference>
<feature type="region of interest" description="Disordered" evidence="2">
    <location>
        <begin position="1839"/>
        <end position="1869"/>
    </location>
</feature>
<dbReference type="Gene3D" id="2.60.40.4300">
    <property type="match status" value="9"/>
</dbReference>
<feature type="chain" id="PRO_5013282165" description="YSIRK-type signal peptide-containing protein" evidence="3">
    <location>
        <begin position="47"/>
        <end position="2853"/>
    </location>
</feature>
<accession>A0A256VI31</accession>
<feature type="region of interest" description="Disordered" evidence="2">
    <location>
        <begin position="2795"/>
        <end position="2853"/>
    </location>
</feature>
<evidence type="ECO:0000313" key="7">
    <source>
        <dbReference type="EMBL" id="OYT03248.1"/>
    </source>
</evidence>
<feature type="region of interest" description="Disordered" evidence="2">
    <location>
        <begin position="1146"/>
        <end position="1217"/>
    </location>
</feature>
<dbReference type="InterPro" id="IPR005877">
    <property type="entry name" value="YSIRK_signal_dom"/>
</dbReference>
<feature type="compositionally biased region" description="Polar residues" evidence="2">
    <location>
        <begin position="1318"/>
        <end position="1333"/>
    </location>
</feature>
<dbReference type="InterPro" id="IPR052506">
    <property type="entry name" value="Bact_Fn-Binding"/>
</dbReference>
<feature type="region of interest" description="Disordered" evidence="2">
    <location>
        <begin position="46"/>
        <end position="96"/>
    </location>
</feature>
<name>A0A256VI31_LIMRT</name>
<organism evidence="7 8">
    <name type="scientific">Limosilactobacillus reuteri</name>
    <name type="common">Lactobacillus reuteri</name>
    <dbReference type="NCBI Taxonomy" id="1598"/>
    <lineage>
        <taxon>Bacteria</taxon>
        <taxon>Bacillati</taxon>
        <taxon>Bacillota</taxon>
        <taxon>Bacilli</taxon>
        <taxon>Lactobacillales</taxon>
        <taxon>Lactobacillaceae</taxon>
        <taxon>Limosilactobacillus</taxon>
    </lineage>
</organism>
<evidence type="ECO:0000259" key="4">
    <source>
        <dbReference type="Pfam" id="PF04650"/>
    </source>
</evidence>
<dbReference type="InterPro" id="IPR041495">
    <property type="entry name" value="Mub_B2"/>
</dbReference>
<evidence type="ECO:0000259" key="5">
    <source>
        <dbReference type="Pfam" id="PF17965"/>
    </source>
</evidence>
<feature type="region of interest" description="Disordered" evidence="2">
    <location>
        <begin position="1449"/>
        <end position="1483"/>
    </location>
</feature>
<comment type="caution">
    <text evidence="7">The sequence shown here is derived from an EMBL/GenBank/DDBJ whole genome shotgun (WGS) entry which is preliminary data.</text>
</comment>
<feature type="region of interest" description="Disordered" evidence="2">
    <location>
        <begin position="2676"/>
        <end position="2697"/>
    </location>
</feature>
<feature type="domain" description="Mub B2-like" evidence="6">
    <location>
        <begin position="1869"/>
        <end position="1970"/>
    </location>
</feature>
<reference evidence="7 8" key="2">
    <citation type="submission" date="2017-09" db="EMBL/GenBank/DDBJ databases">
        <title>Tripartite evolution among Lactobacillus johnsonii, Lactobacillus taiwanensis, Lactobacillus reuteri and their rodent host.</title>
        <authorList>
            <person name="Wang T."/>
            <person name="Knowles S."/>
            <person name="Cheng C."/>
        </authorList>
    </citation>
    <scope>NUCLEOTIDE SEQUENCE [LARGE SCALE GENOMIC DNA]</scope>
    <source>
        <strain evidence="7 8">103v</strain>
    </source>
</reference>
<dbReference type="Pfam" id="PF04650">
    <property type="entry name" value="YSIRK_signal"/>
    <property type="match status" value="1"/>
</dbReference>
<feature type="compositionally biased region" description="Low complexity" evidence="2">
    <location>
        <begin position="2570"/>
        <end position="2580"/>
    </location>
</feature>
<evidence type="ECO:0000259" key="6">
    <source>
        <dbReference type="Pfam" id="PF17966"/>
    </source>
</evidence>
<feature type="signal peptide" evidence="3">
    <location>
        <begin position="1"/>
        <end position="46"/>
    </location>
</feature>
<feature type="region of interest" description="Disordered" evidence="2">
    <location>
        <begin position="2252"/>
        <end position="2303"/>
    </location>
</feature>
<feature type="domain" description="Mub B2-like" evidence="6">
    <location>
        <begin position="2703"/>
        <end position="2795"/>
    </location>
</feature>
<feature type="domain" description="Mub B2-like" evidence="6">
    <location>
        <begin position="2424"/>
        <end position="2526"/>
    </location>
</feature>
<feature type="compositionally biased region" description="Low complexity" evidence="2">
    <location>
        <begin position="1183"/>
        <end position="1197"/>
    </location>
</feature>
<feature type="region of interest" description="Disordered" evidence="2">
    <location>
        <begin position="2113"/>
        <end position="2146"/>
    </location>
</feature>
<feature type="region of interest" description="Disordered" evidence="2">
    <location>
        <begin position="1305"/>
        <end position="1371"/>
    </location>
</feature>
<feature type="domain" description="Mub B2-like" evidence="6">
    <location>
        <begin position="757"/>
        <end position="875"/>
    </location>
</feature>
<dbReference type="NCBIfam" id="TIGR01168">
    <property type="entry name" value="YSIRK_signal"/>
    <property type="match status" value="1"/>
</dbReference>
<dbReference type="InterPro" id="IPR041558">
    <property type="entry name" value="MucBP_2"/>
</dbReference>
<feature type="region of interest" description="Disordered" evidence="2">
    <location>
        <begin position="1697"/>
        <end position="1742"/>
    </location>
</feature>
<feature type="domain" description="Mucin binding" evidence="5">
    <location>
        <begin position="2040"/>
        <end position="2114"/>
    </location>
</feature>
<dbReference type="RefSeq" id="WP_094505743.1">
    <property type="nucleotide sequence ID" value="NZ_NGPH01000023.1"/>
</dbReference>
<feature type="domain" description="Mub B2-like" evidence="6">
    <location>
        <begin position="1016"/>
        <end position="1143"/>
    </location>
</feature>
<feature type="domain" description="Mub B2-like" evidence="6">
    <location>
        <begin position="1477"/>
        <end position="1575"/>
    </location>
</feature>
<dbReference type="EMBL" id="NGQC01000035">
    <property type="protein sequence ID" value="OYT03248.1"/>
    <property type="molecule type" value="Genomic_DNA"/>
</dbReference>
<dbReference type="Pfam" id="PF17965">
    <property type="entry name" value="MucBP_2"/>
    <property type="match status" value="6"/>
</dbReference>
<feature type="non-terminal residue" evidence="7">
    <location>
        <position position="2853"/>
    </location>
</feature>
<feature type="domain" description="YSIRK Gram-positive signal peptide" evidence="4">
    <location>
        <begin position="17"/>
        <end position="39"/>
    </location>
</feature>
<feature type="domain" description="Mub B2-like" evidence="6">
    <location>
        <begin position="1580"/>
        <end position="1651"/>
    </location>
</feature>
<feature type="domain" description="Mucin binding" evidence="5">
    <location>
        <begin position="920"/>
        <end position="993"/>
    </location>
</feature>
<reference evidence="8" key="1">
    <citation type="submission" date="2017-05" db="EMBL/GenBank/DDBJ databases">
        <authorList>
            <person name="Lin X.B."/>
            <person name="Stothard P."/>
            <person name="Tasseva G."/>
            <person name="Walter J."/>
        </authorList>
    </citation>
    <scope>NUCLEOTIDE SEQUENCE [LARGE SCALE GENOMIC DNA]</scope>
    <source>
        <strain evidence="8">103v</strain>
    </source>
</reference>
<sequence length="2853" mass="304325">MLSHNNWEEQIKKYEPKKQRFTIKKLSVGVASVLLGVTFAAGTASADSTTANADSASGSDSAEQTDHNLTLNSASTSTLKSATAENQSNNASAAVQNPAGDIKAQAANDYEAAVNAAVANASSDAASEAAQNSASVASSSAQASTASAVATQSFTVSSSAVNDDLNYASVFASLAAMPQANTAAQSSAANSTANDEYSGYKTVTNTFELQNAVNDFSINGVNVKGNINLFGDLNINRAFTIHGVDGAVLNLGQNKINNNGQLTLADVTVNGSIMGNGTVNIKGNVTSNVNSVNSSVPTQDQYNAQNYTGTRNNFKNSNITGSRVNIENGASLTINSSEINDGINLSDGGTVNVGDNATLNVNLTNASTTATRYHVAGVFAKNGGNFISGYKSNVNFNTGLGQAIAIGATRPTVTDSDRFGGYGARSRNDGPTLVQLGDSSTFNFTGRDGIILGNNANFISGENSNVHFENKGRGVALDLANNSNIEISKHSTTYFHSVGKTGTSGSYDGYNYIGVNEGGNITVDEYATFRVILEGRGDNPWDDVVSLDSQNANTTAAFTSKQGAIVDIRDDNTNFYAELISFPLGASNSRIDIQDPLMLNLQRYSNGGATTGWMATGGDMINTTSSQYTSNLIYMSGSKGVFSVSGGNYDPSNPNSSGFVVYQHIKSDGSKQIWLNVNDVNIPMNGFQTKDIWNNQANPDVSINGNGLTGGIKANQVHNFNGSPLTGKDAPYYGISTQRASQQIWIPHRTPLEITGNHTNTIKYVDEQGNEIFPENTSSLNLKRNIILDITQDQIKKIQDYALNHTADETLEYIKNAQAVSSDSGWKYTDANGNTVTDPYATVKSPELNGYTATIQSTNVQGLKAGEDGTSVTAKFAVDPSEDIVQNGELSDSYKNDGITGIPDNYVTVVVYKKAAEKGSVKVVYHDDTTNTDIPNTEYNTGSVDAGTKVDYNTSTTISNLENQGYVYVITDGTIPSTIEGNQNVVVTVHMKHGVQPVTPTTPPNEVPDKTPAEAQPDQLTKKINLTVNYVNSDGSTFTATVPANAKQTATFTGTAYVDKVTGQLVNATQQDGKWVIDENNTATPQITWTSDKTSFDKVVSPVEQNYHLISVSDHQDGNDVAAITGLTKDSGNIAVTVTYAPNGKIIPVDPSGNPIPDAPTPQYPTDPTDPSKVTPNEPVPNVPGYTPSVPTVTPTDPGKDTPVPYTKPAPEDQTVDSKQTVHYIDGDTNTAIREDSTNGTFTFVKSGQTGQWNADSHKFENVDAPVIDGYVAEKRTYEGQTSTPTDPNKEITIIYHKVGKIIPVDPSGNPIPDAPTPSYTNDPTDPTKVTPNEPTPNVPGWTTDVPNVTPEVPTKDTNVPYTKPTPTPEDQTVTVKYIDDTTGEGHTDLSSYDKSITAKPGEALNYTTQGSIAELENKGYKLVSDNFNVTTMPQNGGSYEVHFIHNTTTITPDKPGNPGEPINPNDPDGPKWPSGTDAKSLTKQGSQTVHYVYADGTKAADDNVQNTNFDHTLVFDNVTGKQIEDKGWTPASHKFNDVTSPTIDGYHADKTVVDGATVTVDNPTSETTVTYAKNGQETRDQQTVKASQTVKYVDEQGNELNPSKTQNFTYNYTGDTYDKETGDLISRGTWNQDSNDFTAENVPVIDGYVAVSGYTNNDGKYTAGGFTTTHGASDEQRNRVFTVVYKKVGKIIPVGPDGKTPIPDAPTPSYTNDPTDPTKVTPNEPVPTIPGYTPSTPTVTPGVPTEDTPVPYTPVTPAKDQQALVNYVDADENNKVITTSGDLSGKAGERIDYSTATTIQDLENKGYVLVNDGFPAGATYDNDDGTVQTYAVVLRHGTQPVTPTDPGKPGEPINPNDPDGPKYPAGSDQVTKNVTRTVQYVDENGNKVSESVEQTVNFTAEGILDKVTGQWTTPLTWSIDQTVSAVKSPVIDGYHLVNVDRDAAGNDVKGVTLTHDDNSYTVTVKYAKNGKIIPVDPSGKPISNVPTPQYPTDPSDPAKVTPNEPVPTIPGYTPETPTVTPDKPGEDTPVVYHPVDNTQNAQVRYIDLTNNEELANSGNLSGQPGDKINYSTADEIKSLEDKGYVLVNDGFPTDAAFDNDKDHDQIFTVTFRHGTQPVTPTNPGKPGEPINPNDPDGPKYPAGSDQVTKNVTRTVQYVDENGNKVSESVEQTVNFTAQGVLDKVTGQWTTPLTWSGSQSVAGVKTPVVEGYHVVNVDRDGNGNNVAGVTLTHENDSYTVTVKYAKNGKIIPVDPSGKPIPNVPTPQYPTDPTDPSKVTPDEPVPNVPGYTPSVPTITPTDPGKDTPVPYTPIVNDQTAVVNYVDQDNNNAQIATSGNLTGKPGSVINYSTADQIKQLEDQGYVLVSDGFPAGAVFDDDDNTTQTYTVVLKHGQQPVTPTNPGKPGEPINPNDPDGPKYPAGSDQVTKDVTRTIQYVDENGNKVSEPVEQTAHFTGEGVLDKVTGQWITPITWTGDGNLTGEKTPVVEGYHVVRVSRDSTDNINVDGTTVNHETNDYTVTVTYAKNGKIVPVDPSGKPIPNVPTPQYPTDPTDPSKVTPDEPVPTIPGYTPSVPTVTPTDPGKDTPVPYTPIVNDQTAVVNYVDQDNNNAQIATSGNLTGKPGSVINYSTADQIKQLEAQGYVLVSDGFPAGAVFDDDDNTTQTYTVVLKHGTTTFKPDKPGTPGEPINPNYPDGPKVTNEDVDYLKDVKFTIHYVGAGNDNPADNVQNAQWTRSITVDNVTGKIISSTEWVSNKESYDGVKTPVVNGYHADRAQVDGPSVTMEDQEATVTYVPNGKIIPVDPNGNPIPDVPTPQYPTDPTDPTKVTPDEPVPTIPGYKPEVPTVTPTDPGVD</sequence>
<dbReference type="Gene3D" id="3.10.20.470">
    <property type="match status" value="6"/>
</dbReference>
<keyword evidence="1 3" id="KW-0732">Signal</keyword>
<evidence type="ECO:0008006" key="9">
    <source>
        <dbReference type="Google" id="ProtNLM"/>
    </source>
</evidence>
<feature type="domain" description="Mucin binding" evidence="5">
    <location>
        <begin position="1372"/>
        <end position="1446"/>
    </location>
</feature>
<feature type="domain" description="Mucin binding" evidence="5">
    <location>
        <begin position="2317"/>
        <end position="2392"/>
    </location>
</feature>
<dbReference type="Pfam" id="PF17966">
    <property type="entry name" value="Muc_B2"/>
    <property type="match status" value="9"/>
</dbReference>
<feature type="region of interest" description="Disordered" evidence="2">
    <location>
        <begin position="2531"/>
        <end position="2582"/>
    </location>
</feature>
<evidence type="ECO:0000256" key="2">
    <source>
        <dbReference type="SAM" id="MobiDB-lite"/>
    </source>
</evidence>
<feature type="compositionally biased region" description="Polar residues" evidence="2">
    <location>
        <begin position="1709"/>
        <end position="1722"/>
    </location>
</feature>
<feature type="region of interest" description="Disordered" evidence="2">
    <location>
        <begin position="1977"/>
        <end position="2016"/>
    </location>
</feature>
<dbReference type="PANTHER" id="PTHR48234:SF1">
    <property type="entry name" value="SEA DOMAIN-CONTAINING PROTEIN-RELATED"/>
    <property type="match status" value="1"/>
</dbReference>
<evidence type="ECO:0000256" key="3">
    <source>
        <dbReference type="SAM" id="SignalP"/>
    </source>
</evidence>
<dbReference type="PANTHER" id="PTHR48234">
    <property type="entry name" value="GH09231P"/>
    <property type="match status" value="1"/>
</dbReference>
<proteinExistence type="predicted"/>
<feature type="domain" description="Mub B2-like" evidence="6">
    <location>
        <begin position="1211"/>
        <end position="1298"/>
    </location>
</feature>
<gene>
    <name evidence="7" type="ORF">CBG21_06065</name>
</gene>
<evidence type="ECO:0000256" key="1">
    <source>
        <dbReference type="ARBA" id="ARBA00022729"/>
    </source>
</evidence>
<feature type="domain" description="Mucin binding" evidence="5">
    <location>
        <begin position="2596"/>
        <end position="2671"/>
    </location>
</feature>
<protein>
    <recommendedName>
        <fullName evidence="9">YSIRK-type signal peptide-containing protein</fullName>
    </recommendedName>
</protein>
<evidence type="ECO:0000313" key="8">
    <source>
        <dbReference type="Proteomes" id="UP000216122"/>
    </source>
</evidence>
<feature type="domain" description="Mub B2-like" evidence="6">
    <location>
        <begin position="2146"/>
        <end position="2247"/>
    </location>
</feature>